<feature type="signal peptide" evidence="3">
    <location>
        <begin position="1"/>
        <end position="34"/>
    </location>
</feature>
<dbReference type="CDD" id="cd00118">
    <property type="entry name" value="LysM"/>
    <property type="match status" value="1"/>
</dbReference>
<dbReference type="InterPro" id="IPR023346">
    <property type="entry name" value="Lysozyme-like_dom_sf"/>
</dbReference>
<evidence type="ECO:0000313" key="6">
    <source>
        <dbReference type="Proteomes" id="UP000598146"/>
    </source>
</evidence>
<dbReference type="Gene3D" id="3.10.350.10">
    <property type="entry name" value="LysM domain"/>
    <property type="match status" value="1"/>
</dbReference>
<dbReference type="SUPFAM" id="SSF53955">
    <property type="entry name" value="Lysozyme-like"/>
    <property type="match status" value="1"/>
</dbReference>
<dbReference type="SUPFAM" id="SSF54106">
    <property type="entry name" value="LysM domain"/>
    <property type="match status" value="1"/>
</dbReference>
<evidence type="ECO:0000256" key="2">
    <source>
        <dbReference type="ARBA" id="ARBA00022801"/>
    </source>
</evidence>
<dbReference type="InterPro" id="IPR052196">
    <property type="entry name" value="Bact_Kbp"/>
</dbReference>
<dbReference type="Gene3D" id="1.10.530.10">
    <property type="match status" value="1"/>
</dbReference>
<dbReference type="PROSITE" id="PS51782">
    <property type="entry name" value="LYSM"/>
    <property type="match status" value="1"/>
</dbReference>
<gene>
    <name evidence="5" type="ORF">I4J89_47045</name>
</gene>
<proteinExistence type="inferred from homology"/>
<reference evidence="5" key="1">
    <citation type="submission" date="2020-11" db="EMBL/GenBank/DDBJ databases">
        <title>Isolation and identification of active actinomycetes.</title>
        <authorList>
            <person name="Sun X."/>
        </authorList>
    </citation>
    <scope>NUCLEOTIDE SEQUENCE</scope>
    <source>
        <strain evidence="5">NEAU-A11</strain>
    </source>
</reference>
<comment type="similarity">
    <text evidence="1">Belongs to the transglycosylase family. Rpf subfamily.</text>
</comment>
<dbReference type="InterPro" id="IPR010618">
    <property type="entry name" value="RPF"/>
</dbReference>
<dbReference type="PANTHER" id="PTHR34700:SF4">
    <property type="entry name" value="PHAGE-LIKE ELEMENT PBSX PROTEIN XKDP"/>
    <property type="match status" value="1"/>
</dbReference>
<sequence>MVQIHKQLHRALGMVAAGLAGSVALLAPASPAQAASVNWDAIARCESGGNWRINTGNGYYGGLQFSRGTWRAYGGAKYATTANRATKAEQILVAERVLRGQGLGAWPHCGKRNAYKPVKSTKATARKTSAASTRIHVVRPGDTLAGIANRYDFPGGWRALYRANDGVLTNPHLLHAGQRLAV</sequence>
<protein>
    <submittedName>
        <fullName evidence="5">LysM peptidoglycan-binding domain-containing protein</fullName>
    </submittedName>
</protein>
<evidence type="ECO:0000313" key="5">
    <source>
        <dbReference type="EMBL" id="MBG0568996.1"/>
    </source>
</evidence>
<evidence type="ECO:0000256" key="1">
    <source>
        <dbReference type="ARBA" id="ARBA00010830"/>
    </source>
</evidence>
<feature type="chain" id="PRO_5037783586" evidence="3">
    <location>
        <begin position="35"/>
        <end position="182"/>
    </location>
</feature>
<dbReference type="PANTHER" id="PTHR34700">
    <property type="entry name" value="POTASSIUM BINDING PROTEIN KBP"/>
    <property type="match status" value="1"/>
</dbReference>
<dbReference type="InterPro" id="IPR018392">
    <property type="entry name" value="LysM"/>
</dbReference>
<dbReference type="Proteomes" id="UP000598146">
    <property type="component" value="Unassembled WGS sequence"/>
</dbReference>
<keyword evidence="2" id="KW-0378">Hydrolase</keyword>
<dbReference type="RefSeq" id="WP_196420764.1">
    <property type="nucleotide sequence ID" value="NZ_JADQTO010000049.1"/>
</dbReference>
<evidence type="ECO:0000256" key="3">
    <source>
        <dbReference type="SAM" id="SignalP"/>
    </source>
</evidence>
<keyword evidence="6" id="KW-1185">Reference proteome</keyword>
<dbReference type="AlphaFoldDB" id="A0A931G5M2"/>
<dbReference type="Pfam" id="PF01476">
    <property type="entry name" value="LysM"/>
    <property type="match status" value="1"/>
</dbReference>
<evidence type="ECO:0000259" key="4">
    <source>
        <dbReference type="PROSITE" id="PS51782"/>
    </source>
</evidence>
<dbReference type="Pfam" id="PF06737">
    <property type="entry name" value="Transglycosylas"/>
    <property type="match status" value="1"/>
</dbReference>
<dbReference type="CDD" id="cd13925">
    <property type="entry name" value="RPF"/>
    <property type="match status" value="1"/>
</dbReference>
<accession>A0A931G5M2</accession>
<comment type="caution">
    <text evidence="5">The sequence shown here is derived from an EMBL/GenBank/DDBJ whole genome shotgun (WGS) entry which is preliminary data.</text>
</comment>
<keyword evidence="3" id="KW-0732">Signal</keyword>
<dbReference type="EMBL" id="JADQTO010000049">
    <property type="protein sequence ID" value="MBG0568996.1"/>
    <property type="molecule type" value="Genomic_DNA"/>
</dbReference>
<organism evidence="5 6">
    <name type="scientific">Actinoplanes aureus</name>
    <dbReference type="NCBI Taxonomy" id="2792083"/>
    <lineage>
        <taxon>Bacteria</taxon>
        <taxon>Bacillati</taxon>
        <taxon>Actinomycetota</taxon>
        <taxon>Actinomycetes</taxon>
        <taxon>Micromonosporales</taxon>
        <taxon>Micromonosporaceae</taxon>
        <taxon>Actinoplanes</taxon>
    </lineage>
</organism>
<name>A0A931G5M2_9ACTN</name>
<dbReference type="GO" id="GO:0016787">
    <property type="term" value="F:hydrolase activity"/>
    <property type="evidence" value="ECO:0007669"/>
    <property type="project" value="UniProtKB-KW"/>
</dbReference>
<dbReference type="InterPro" id="IPR036779">
    <property type="entry name" value="LysM_dom_sf"/>
</dbReference>
<feature type="domain" description="LysM" evidence="4">
    <location>
        <begin position="134"/>
        <end position="182"/>
    </location>
</feature>